<reference evidence="1 2" key="1">
    <citation type="journal article" date="2019" name="Commun. Biol.">
        <title>The bagworm genome reveals a unique fibroin gene that provides high tensile strength.</title>
        <authorList>
            <person name="Kono N."/>
            <person name="Nakamura H."/>
            <person name="Ohtoshi R."/>
            <person name="Tomita M."/>
            <person name="Numata K."/>
            <person name="Arakawa K."/>
        </authorList>
    </citation>
    <scope>NUCLEOTIDE SEQUENCE [LARGE SCALE GENOMIC DNA]</scope>
</reference>
<dbReference type="Proteomes" id="UP000299102">
    <property type="component" value="Unassembled WGS sequence"/>
</dbReference>
<gene>
    <name evidence="1" type="ORF">EVAR_94803_1</name>
</gene>
<keyword evidence="2" id="KW-1185">Reference proteome</keyword>
<evidence type="ECO:0000313" key="2">
    <source>
        <dbReference type="Proteomes" id="UP000299102"/>
    </source>
</evidence>
<proteinExistence type="predicted"/>
<dbReference type="AlphaFoldDB" id="A0A4C1UIS7"/>
<protein>
    <submittedName>
        <fullName evidence="1">Uncharacterized protein</fullName>
    </submittedName>
</protein>
<evidence type="ECO:0000313" key="1">
    <source>
        <dbReference type="EMBL" id="GBP25784.1"/>
    </source>
</evidence>
<comment type="caution">
    <text evidence="1">The sequence shown here is derived from an EMBL/GenBank/DDBJ whole genome shotgun (WGS) entry which is preliminary data.</text>
</comment>
<sequence>MYAASRITTSLRHDHRGAACADSNAPSTVIGQIRHAAPTETAAACAPHTSLHSRALTLTLNTGTEAGQRVTAT</sequence>
<accession>A0A4C1UIS7</accession>
<dbReference type="EMBL" id="BGZK01000172">
    <property type="protein sequence ID" value="GBP25784.1"/>
    <property type="molecule type" value="Genomic_DNA"/>
</dbReference>
<organism evidence="1 2">
    <name type="scientific">Eumeta variegata</name>
    <name type="common">Bagworm moth</name>
    <name type="synonym">Eumeta japonica</name>
    <dbReference type="NCBI Taxonomy" id="151549"/>
    <lineage>
        <taxon>Eukaryota</taxon>
        <taxon>Metazoa</taxon>
        <taxon>Ecdysozoa</taxon>
        <taxon>Arthropoda</taxon>
        <taxon>Hexapoda</taxon>
        <taxon>Insecta</taxon>
        <taxon>Pterygota</taxon>
        <taxon>Neoptera</taxon>
        <taxon>Endopterygota</taxon>
        <taxon>Lepidoptera</taxon>
        <taxon>Glossata</taxon>
        <taxon>Ditrysia</taxon>
        <taxon>Tineoidea</taxon>
        <taxon>Psychidae</taxon>
        <taxon>Oiketicinae</taxon>
        <taxon>Eumeta</taxon>
    </lineage>
</organism>
<name>A0A4C1UIS7_EUMVA</name>